<proteinExistence type="predicted"/>
<reference evidence="2" key="1">
    <citation type="submission" date="2025-08" db="UniProtKB">
        <authorList>
            <consortium name="RefSeq"/>
        </authorList>
    </citation>
    <scope>IDENTIFICATION</scope>
</reference>
<dbReference type="PANTHER" id="PTHR33116:SF66">
    <property type="entry name" value="REVERSE TRANSCRIPTASE ZINC-BINDING DOMAIN-CONTAINING PROTEIN"/>
    <property type="match status" value="1"/>
</dbReference>
<name>A0A1S4ACN8_TOBAC</name>
<organism evidence="2">
    <name type="scientific">Nicotiana tabacum</name>
    <name type="common">Common tobacco</name>
    <dbReference type="NCBI Taxonomy" id="4097"/>
    <lineage>
        <taxon>Eukaryota</taxon>
        <taxon>Viridiplantae</taxon>
        <taxon>Streptophyta</taxon>
        <taxon>Embryophyta</taxon>
        <taxon>Tracheophyta</taxon>
        <taxon>Spermatophyta</taxon>
        <taxon>Magnoliopsida</taxon>
        <taxon>eudicotyledons</taxon>
        <taxon>Gunneridae</taxon>
        <taxon>Pentapetalae</taxon>
        <taxon>asterids</taxon>
        <taxon>lamiids</taxon>
        <taxon>Solanales</taxon>
        <taxon>Solanaceae</taxon>
        <taxon>Nicotianoideae</taxon>
        <taxon>Nicotianeae</taxon>
        <taxon>Nicotiana</taxon>
    </lineage>
</organism>
<dbReference type="OMA" id="GMDQDPD"/>
<accession>A0A1S4ACN8</accession>
<dbReference type="AlphaFoldDB" id="A0A1S4ACN8"/>
<dbReference type="RefSeq" id="XP_016474435.1">
    <property type="nucleotide sequence ID" value="XM_016618949.1"/>
</dbReference>
<dbReference type="InterPro" id="IPR026960">
    <property type="entry name" value="RVT-Znf"/>
</dbReference>
<sequence>MLTTLRRIWEVQANQALWVIRKIIKAKETFGEAGYQEDDVLQLTTLSVKEIYCKLRGDYPRVEWWRLIWNNHSPPRWNFILFLGIHKRLFTKTRLAQWCHIDDLSCPLCNAADESIDHLFFQCQYSANVWSKLLKWQGVTKVPTLWQVAITWAARHMQGKSTGMMLFRMTLAACLYCVWNERNLRLFQQRSRPADMLVDK</sequence>
<dbReference type="KEGG" id="nta:107796204"/>
<feature type="domain" description="Reverse transcriptase zinc-binding" evidence="1">
    <location>
        <begin position="47"/>
        <end position="130"/>
    </location>
</feature>
<gene>
    <name evidence="2" type="primary">LOC107796204</name>
</gene>
<dbReference type="OrthoDB" id="1937542at2759"/>
<dbReference type="Pfam" id="PF13966">
    <property type="entry name" value="zf-RVT"/>
    <property type="match status" value="1"/>
</dbReference>
<dbReference type="PANTHER" id="PTHR33116">
    <property type="entry name" value="REVERSE TRANSCRIPTASE ZINC-BINDING DOMAIN-CONTAINING PROTEIN-RELATED-RELATED"/>
    <property type="match status" value="1"/>
</dbReference>
<protein>
    <recommendedName>
        <fullName evidence="1">Reverse transcriptase zinc-binding domain-containing protein</fullName>
    </recommendedName>
</protein>
<evidence type="ECO:0000313" key="2">
    <source>
        <dbReference type="RefSeq" id="XP_016474435.1"/>
    </source>
</evidence>
<dbReference type="PaxDb" id="4097-A0A1S4ACN8"/>
<evidence type="ECO:0000259" key="1">
    <source>
        <dbReference type="Pfam" id="PF13966"/>
    </source>
</evidence>